<dbReference type="InterPro" id="IPR001799">
    <property type="entry name" value="Ephrin_RBD"/>
</dbReference>
<evidence type="ECO:0000256" key="6">
    <source>
        <dbReference type="PROSITE-ProRule" id="PRU00884"/>
    </source>
</evidence>
<feature type="disulfide bond" evidence="6">
    <location>
        <begin position="55"/>
        <end position="119"/>
    </location>
</feature>
<organism evidence="9 10">
    <name type="scientific">Porites lobata</name>
    <dbReference type="NCBI Taxonomy" id="104759"/>
    <lineage>
        <taxon>Eukaryota</taxon>
        <taxon>Metazoa</taxon>
        <taxon>Cnidaria</taxon>
        <taxon>Anthozoa</taxon>
        <taxon>Hexacorallia</taxon>
        <taxon>Scleractinia</taxon>
        <taxon>Fungiina</taxon>
        <taxon>Poritidae</taxon>
        <taxon>Porites</taxon>
    </lineage>
</organism>
<reference evidence="9 10" key="1">
    <citation type="submission" date="2022-05" db="EMBL/GenBank/DDBJ databases">
        <authorList>
            <consortium name="Genoscope - CEA"/>
            <person name="William W."/>
        </authorList>
    </citation>
    <scope>NUCLEOTIDE SEQUENCE [LARGE SCALE GENOMIC DNA]</scope>
</reference>
<evidence type="ECO:0000256" key="5">
    <source>
        <dbReference type="ARBA" id="ARBA00023180"/>
    </source>
</evidence>
<accession>A0ABN8QV57</accession>
<comment type="caution">
    <text evidence="6">Lacks conserved residue(s) required for the propagation of feature annotation.</text>
</comment>
<proteinExistence type="inferred from homology"/>
<keyword evidence="5" id="KW-0325">Glycoprotein</keyword>
<comment type="subcellular location">
    <subcellularLocation>
        <location evidence="1">Membrane</location>
    </subcellularLocation>
</comment>
<dbReference type="PANTHER" id="PTHR11304:SF29">
    <property type="entry name" value="EPHRIN"/>
    <property type="match status" value="1"/>
</dbReference>
<keyword evidence="2" id="KW-0732">Signal</keyword>
<name>A0ABN8QV57_9CNID</name>
<evidence type="ECO:0000259" key="8">
    <source>
        <dbReference type="PROSITE" id="PS51551"/>
    </source>
</evidence>
<evidence type="ECO:0000256" key="3">
    <source>
        <dbReference type="ARBA" id="ARBA00023136"/>
    </source>
</evidence>
<protein>
    <recommendedName>
        <fullName evidence="8">Ephrin RBD domain-containing protein</fullName>
    </recommendedName>
</protein>
<keyword evidence="10" id="KW-1185">Reference proteome</keyword>
<keyword evidence="3 7" id="KW-0472">Membrane</keyword>
<dbReference type="InterPro" id="IPR008972">
    <property type="entry name" value="Cupredoxin"/>
</dbReference>
<evidence type="ECO:0000256" key="2">
    <source>
        <dbReference type="ARBA" id="ARBA00022729"/>
    </source>
</evidence>
<gene>
    <name evidence="9" type="ORF">PLOB_00010885</name>
</gene>
<evidence type="ECO:0000256" key="7">
    <source>
        <dbReference type="SAM" id="Phobius"/>
    </source>
</evidence>
<dbReference type="Pfam" id="PF00812">
    <property type="entry name" value="Ephrin"/>
    <property type="match status" value="1"/>
</dbReference>
<feature type="non-terminal residue" evidence="9">
    <location>
        <position position="1"/>
    </location>
</feature>
<dbReference type="PROSITE" id="PS51551">
    <property type="entry name" value="EPHRIN_RBD_2"/>
    <property type="match status" value="1"/>
</dbReference>
<keyword evidence="7" id="KW-1133">Transmembrane helix</keyword>
<evidence type="ECO:0000313" key="10">
    <source>
        <dbReference type="Proteomes" id="UP001159405"/>
    </source>
</evidence>
<keyword evidence="4 6" id="KW-1015">Disulfide bond</keyword>
<dbReference type="PANTHER" id="PTHR11304">
    <property type="entry name" value="EPHRIN"/>
    <property type="match status" value="1"/>
</dbReference>
<evidence type="ECO:0000256" key="1">
    <source>
        <dbReference type="ARBA" id="ARBA00004370"/>
    </source>
</evidence>
<dbReference type="EMBL" id="CALNXK010000157">
    <property type="protein sequence ID" value="CAH3170680.1"/>
    <property type="molecule type" value="Genomic_DNA"/>
</dbReference>
<sequence length="282" mass="31394">FSHLNNNARKVLLFDKLTLRCPNLMDYPTERDNVYPKDQLYENLFMVDKKGFDSCNATLGLKLLSCDNPDVRGRHVTVVFQPQSANENDPKFVEGEEYYFINTASGLITSLTNLEGGRCKDNQMKMKIYVCKEGNDPKCPHGNKVVHGGWSDWSECTGGGLQSRKCNSPYPENGGLPCIGDAERACTTKASQVLGCRGKCSTVTTKGEPDNLTEDDLLINKGFFAGICLIILVVGLQVGGGITMLLCRIQRRKQKASKCRTLTCIHSYTRCKESQFYSSFQL</sequence>
<evidence type="ECO:0000256" key="4">
    <source>
        <dbReference type="ARBA" id="ARBA00023157"/>
    </source>
</evidence>
<comment type="caution">
    <text evidence="9">The sequence shown here is derived from an EMBL/GenBank/DDBJ whole genome shotgun (WGS) entry which is preliminary data.</text>
</comment>
<comment type="similarity">
    <text evidence="6">Belongs to the ephrin family.</text>
</comment>
<dbReference type="SMART" id="SM00209">
    <property type="entry name" value="TSP1"/>
    <property type="match status" value="1"/>
</dbReference>
<dbReference type="SUPFAM" id="SSF82895">
    <property type="entry name" value="TSP-1 type 1 repeat"/>
    <property type="match status" value="1"/>
</dbReference>
<dbReference type="Proteomes" id="UP001159405">
    <property type="component" value="Unassembled WGS sequence"/>
</dbReference>
<dbReference type="InterPro" id="IPR000884">
    <property type="entry name" value="TSP1_rpt"/>
</dbReference>
<dbReference type="Gene3D" id="2.60.40.420">
    <property type="entry name" value="Cupredoxins - blue copper proteins"/>
    <property type="match status" value="1"/>
</dbReference>
<evidence type="ECO:0000313" key="9">
    <source>
        <dbReference type="EMBL" id="CAH3170680.1"/>
    </source>
</evidence>
<feature type="domain" description="Ephrin RBD" evidence="8">
    <location>
        <begin position="1"/>
        <end position="130"/>
    </location>
</feature>
<dbReference type="SUPFAM" id="SSF49503">
    <property type="entry name" value="Cupredoxins"/>
    <property type="match status" value="1"/>
</dbReference>
<dbReference type="InterPro" id="IPR036383">
    <property type="entry name" value="TSP1_rpt_sf"/>
</dbReference>
<feature type="transmembrane region" description="Helical" evidence="7">
    <location>
        <begin position="223"/>
        <end position="247"/>
    </location>
</feature>
<keyword evidence="7" id="KW-0812">Transmembrane</keyword>
<dbReference type="InterPro" id="IPR031328">
    <property type="entry name" value="Ephrin"/>
</dbReference>